<keyword evidence="9" id="KW-1185">Reference proteome</keyword>
<dbReference type="Gene3D" id="4.10.365.10">
    <property type="entry name" value="p27"/>
    <property type="match status" value="1"/>
</dbReference>
<dbReference type="AlphaFoldDB" id="X2ATT3"/>
<proteinExistence type="inferred from homology"/>
<reference evidence="9" key="1">
    <citation type="submission" date="2012-12" db="EMBL/GenBank/DDBJ databases">
        <authorList>
            <person name="Hellsten U."/>
            <person name="Grimwood J."/>
            <person name="Chapman J.A."/>
            <person name="Shapiro H."/>
            <person name="Aerts A."/>
            <person name="Otillar R.P."/>
            <person name="Terry A.Y."/>
            <person name="Boore J.L."/>
            <person name="Simakov O."/>
            <person name="Marletaz F."/>
            <person name="Cho S.-J."/>
            <person name="Edsinger-Gonzales E."/>
            <person name="Havlak P."/>
            <person name="Kuo D.-H."/>
            <person name="Larsson T."/>
            <person name="Lv J."/>
            <person name="Arendt D."/>
            <person name="Savage R."/>
            <person name="Osoegawa K."/>
            <person name="de Jong P."/>
            <person name="Lindberg D.R."/>
            <person name="Seaver E.C."/>
            <person name="Weisblat D.A."/>
            <person name="Putnam N.H."/>
            <person name="Grigoriev I.V."/>
            <person name="Rokhsar D.S."/>
        </authorList>
    </citation>
    <scope>NUCLEOTIDE SEQUENCE</scope>
    <source>
        <strain evidence="9">I ESC-2004</strain>
    </source>
</reference>
<dbReference type="InterPro" id="IPR044898">
    <property type="entry name" value="CDI_dom_sf"/>
</dbReference>
<dbReference type="EMBL" id="AMQN01000167">
    <property type="status" value="NOT_ANNOTATED_CDS"/>
    <property type="molecule type" value="Genomic_DNA"/>
</dbReference>
<keyword evidence="5" id="KW-0131">Cell cycle</keyword>
<sequence>MESSSRPAWGFPASKGVKRRLVFADEPPHVDHELNKRELARIERQLNDRDRVNWNFDFVTCSPCVGRYEWQPVECDNPSEVPEAYRLPHLDLLARKLTASRSPSPINSTSECSPSPRRKRKADATTQTKISAACFWALCNLFHLVAMVTSDGSASGCRGYRPQHAGRVFNTN</sequence>
<dbReference type="OrthoDB" id="6373236at2759"/>
<evidence type="ECO:0000313" key="8">
    <source>
        <dbReference type="EnsemblMetazoa" id="CapteP222960"/>
    </source>
</evidence>
<evidence type="ECO:0000259" key="7">
    <source>
        <dbReference type="Pfam" id="PF02234"/>
    </source>
</evidence>
<dbReference type="GO" id="GO:0051726">
    <property type="term" value="P:regulation of cell cycle"/>
    <property type="evidence" value="ECO:0007669"/>
    <property type="project" value="InterPro"/>
</dbReference>
<evidence type="ECO:0000313" key="9">
    <source>
        <dbReference type="Proteomes" id="UP000014760"/>
    </source>
</evidence>
<comment type="similarity">
    <text evidence="2">Belongs to the CDI family.</text>
</comment>
<dbReference type="PANTHER" id="PTHR10265">
    <property type="entry name" value="CYCLIN-DEPENDENT KINASE INHIBITOR 1"/>
    <property type="match status" value="1"/>
</dbReference>
<feature type="region of interest" description="Disordered" evidence="6">
    <location>
        <begin position="100"/>
        <end position="123"/>
    </location>
</feature>
<feature type="compositionally biased region" description="Polar residues" evidence="6">
    <location>
        <begin position="100"/>
        <end position="113"/>
    </location>
</feature>
<dbReference type="EnsemblMetazoa" id="CapteT222960">
    <property type="protein sequence ID" value="CapteP222960"/>
    <property type="gene ID" value="CapteG222960"/>
</dbReference>
<evidence type="ECO:0000256" key="3">
    <source>
        <dbReference type="ARBA" id="ARBA00023013"/>
    </source>
</evidence>
<evidence type="ECO:0000256" key="1">
    <source>
        <dbReference type="ARBA" id="ARBA00004123"/>
    </source>
</evidence>
<keyword evidence="4" id="KW-0539">Nucleus</keyword>
<dbReference type="HOGENOM" id="CLU_1556734_0_0_1"/>
<name>X2ATT3_CAPTE</name>
<dbReference type="GO" id="GO:0005634">
    <property type="term" value="C:nucleus"/>
    <property type="evidence" value="ECO:0007669"/>
    <property type="project" value="UniProtKB-SubCell"/>
</dbReference>
<dbReference type="PANTHER" id="PTHR10265:SF45">
    <property type="entry name" value="DACAPO"/>
    <property type="match status" value="1"/>
</dbReference>
<feature type="domain" description="Cyclin-dependent kinase inhibitor" evidence="7">
    <location>
        <begin position="30"/>
        <end position="73"/>
    </location>
</feature>
<dbReference type="Pfam" id="PF02234">
    <property type="entry name" value="CDI"/>
    <property type="match status" value="1"/>
</dbReference>
<accession>X2ATT3</accession>
<evidence type="ECO:0000256" key="4">
    <source>
        <dbReference type="ARBA" id="ARBA00023242"/>
    </source>
</evidence>
<reference evidence="9" key="2">
    <citation type="journal article" date="2013" name="Nature">
        <title>Insights into bilaterian evolution from three spiralian genomes.</title>
        <authorList>
            <person name="Simakov O."/>
            <person name="Marletaz F."/>
            <person name="Cho S.J."/>
            <person name="Edsinger-Gonzales E."/>
            <person name="Havlak P."/>
            <person name="Hellsten U."/>
            <person name="Kuo D.H."/>
            <person name="Larsson T."/>
            <person name="Lv J."/>
            <person name="Arendt D."/>
            <person name="Savage R."/>
            <person name="Osoegawa K."/>
            <person name="de Jong P."/>
            <person name="Grimwood J."/>
            <person name="Chapman J.A."/>
            <person name="Shapiro H."/>
            <person name="Aerts A."/>
            <person name="Otillar R.P."/>
            <person name="Terry A.Y."/>
            <person name="Boore J.L."/>
            <person name="Grigoriev I.V."/>
            <person name="Lindberg D.R."/>
            <person name="Seaver E.C."/>
            <person name="Weisblat D.A."/>
            <person name="Putnam N.H."/>
            <person name="Rokhsar D.S."/>
        </authorList>
    </citation>
    <scope>NUCLEOTIDE SEQUENCE</scope>
    <source>
        <strain evidence="9">I ESC-2004</strain>
    </source>
</reference>
<reference evidence="8" key="3">
    <citation type="submission" date="2015-06" db="UniProtKB">
        <authorList>
            <consortium name="EnsemblMetazoa"/>
        </authorList>
    </citation>
    <scope>IDENTIFICATION</scope>
</reference>
<dbReference type="InterPro" id="IPR003175">
    <property type="entry name" value="CDI_dom"/>
</dbReference>
<keyword evidence="3" id="KW-0649">Protein kinase inhibitor</keyword>
<protein>
    <recommendedName>
        <fullName evidence="7">Cyclin-dependent kinase inhibitor domain-containing protein</fullName>
    </recommendedName>
</protein>
<evidence type="ECO:0000256" key="2">
    <source>
        <dbReference type="ARBA" id="ARBA00006726"/>
    </source>
</evidence>
<dbReference type="Proteomes" id="UP000014760">
    <property type="component" value="Unassembled WGS sequence"/>
</dbReference>
<comment type="subcellular location">
    <subcellularLocation>
        <location evidence="1">Nucleus</location>
    </subcellularLocation>
</comment>
<dbReference type="GO" id="GO:0004861">
    <property type="term" value="F:cyclin-dependent protein serine/threonine kinase inhibitor activity"/>
    <property type="evidence" value="ECO:0007669"/>
    <property type="project" value="InterPro"/>
</dbReference>
<evidence type="ECO:0000256" key="6">
    <source>
        <dbReference type="SAM" id="MobiDB-lite"/>
    </source>
</evidence>
<organism evidence="8 9">
    <name type="scientific">Capitella teleta</name>
    <name type="common">Polychaete worm</name>
    <dbReference type="NCBI Taxonomy" id="283909"/>
    <lineage>
        <taxon>Eukaryota</taxon>
        <taxon>Metazoa</taxon>
        <taxon>Spiralia</taxon>
        <taxon>Lophotrochozoa</taxon>
        <taxon>Annelida</taxon>
        <taxon>Polychaeta</taxon>
        <taxon>Sedentaria</taxon>
        <taxon>Scolecida</taxon>
        <taxon>Capitellidae</taxon>
        <taxon>Capitella</taxon>
    </lineage>
</organism>
<evidence type="ECO:0000256" key="5">
    <source>
        <dbReference type="ARBA" id="ARBA00023306"/>
    </source>
</evidence>